<protein>
    <submittedName>
        <fullName evidence="2">Uncharacterized protein</fullName>
    </submittedName>
</protein>
<dbReference type="EMBL" id="KQ419059">
    <property type="protein sequence ID" value="KOF84741.1"/>
    <property type="molecule type" value="Genomic_DNA"/>
</dbReference>
<organism evidence="2">
    <name type="scientific">Octopus bimaculoides</name>
    <name type="common">California two-spotted octopus</name>
    <dbReference type="NCBI Taxonomy" id="37653"/>
    <lineage>
        <taxon>Eukaryota</taxon>
        <taxon>Metazoa</taxon>
        <taxon>Spiralia</taxon>
        <taxon>Lophotrochozoa</taxon>
        <taxon>Mollusca</taxon>
        <taxon>Cephalopoda</taxon>
        <taxon>Coleoidea</taxon>
        <taxon>Octopodiformes</taxon>
        <taxon>Octopoda</taxon>
        <taxon>Incirrata</taxon>
        <taxon>Octopodidae</taxon>
        <taxon>Octopus</taxon>
    </lineage>
</organism>
<dbReference type="AlphaFoldDB" id="A0A0L8H628"/>
<accession>A0A0L8H628</accession>
<evidence type="ECO:0000313" key="2">
    <source>
        <dbReference type="EMBL" id="KOF84741.1"/>
    </source>
</evidence>
<keyword evidence="1" id="KW-0472">Membrane</keyword>
<sequence length="73" mass="8228">MSFLYPGMLHPYFCILSIAHKFLFLSSFYCLVSGSGFVLSSLTLAILPYYYHPTLLYKCPHGRVLTLLDSSDG</sequence>
<gene>
    <name evidence="2" type="ORF">OCBIM_22021498mg</name>
</gene>
<proteinExistence type="predicted"/>
<feature type="transmembrane region" description="Helical" evidence="1">
    <location>
        <begin position="28"/>
        <end position="51"/>
    </location>
</feature>
<reference evidence="2" key="1">
    <citation type="submission" date="2015-07" db="EMBL/GenBank/DDBJ databases">
        <title>MeaNS - Measles Nucleotide Surveillance Program.</title>
        <authorList>
            <person name="Tran T."/>
            <person name="Druce J."/>
        </authorList>
    </citation>
    <scope>NUCLEOTIDE SEQUENCE</scope>
    <source>
        <strain evidence="2">UCB-OBI-ISO-001</strain>
        <tissue evidence="2">Gonad</tissue>
    </source>
</reference>
<evidence type="ECO:0000256" key="1">
    <source>
        <dbReference type="SAM" id="Phobius"/>
    </source>
</evidence>
<name>A0A0L8H628_OCTBM</name>
<keyword evidence="1" id="KW-1133">Transmembrane helix</keyword>
<keyword evidence="1" id="KW-0812">Transmembrane</keyword>